<proteinExistence type="predicted"/>
<protein>
    <submittedName>
        <fullName evidence="1">Uncharacterized protein</fullName>
    </submittedName>
</protein>
<accession>A0ACB8V2J4</accession>
<name>A0ACB8V2J4_9EURO</name>
<comment type="caution">
    <text evidence="1">The sequence shown here is derived from an EMBL/GenBank/DDBJ whole genome shotgun (WGS) entry which is preliminary data.</text>
</comment>
<organism evidence="1">
    <name type="scientific">Ophidiomyces ophidiicola</name>
    <dbReference type="NCBI Taxonomy" id="1387563"/>
    <lineage>
        <taxon>Eukaryota</taxon>
        <taxon>Fungi</taxon>
        <taxon>Dikarya</taxon>
        <taxon>Ascomycota</taxon>
        <taxon>Pezizomycotina</taxon>
        <taxon>Eurotiomycetes</taxon>
        <taxon>Eurotiomycetidae</taxon>
        <taxon>Onygenales</taxon>
        <taxon>Onygenaceae</taxon>
        <taxon>Ophidiomyces</taxon>
    </lineage>
</organism>
<gene>
    <name evidence="1" type="ORF">LOY88_001251</name>
</gene>
<evidence type="ECO:0000313" key="1">
    <source>
        <dbReference type="EMBL" id="KAI2391178.1"/>
    </source>
</evidence>
<dbReference type="EMBL" id="JALBCA010000013">
    <property type="protein sequence ID" value="KAI2391178.1"/>
    <property type="molecule type" value="Genomic_DNA"/>
</dbReference>
<reference evidence="1" key="1">
    <citation type="journal article" date="2022" name="bioRxiv">
        <title>Population genetic analysis of Ophidiomyces ophidiicola, the causative agent of snake fungal disease, indicates recent introductions to the USA.</title>
        <authorList>
            <person name="Ladner J.T."/>
            <person name="Palmer J.M."/>
            <person name="Ettinger C.L."/>
            <person name="Stajich J.E."/>
            <person name="Farrell T.M."/>
            <person name="Glorioso B.M."/>
            <person name="Lawson B."/>
            <person name="Price S.J."/>
            <person name="Stengle A.G."/>
            <person name="Grear D.A."/>
            <person name="Lorch J.M."/>
        </authorList>
    </citation>
    <scope>NUCLEOTIDE SEQUENCE</scope>
    <source>
        <strain evidence="1">NWHC 24266-5</strain>
    </source>
</reference>
<sequence>MGKTFRRIKACIAGNFGAQGDKIKQWVEANGGSFYKQVGPGITHMIATEAAFRKAVPEVRAAKRIRNIRIVSIEWLEDSLMSKSKRPKREGDYLWASKIKTRKKMELEKREASKSTGSDKKTSEPKDYHLYTDQQGNRYSALLIRPSMLTKFKERHVIKVFESDLTPHTYATSAKYTRVGRNAMDYLALPGSTLDVALRAFGKFFKAKAGIQWDRRGKEVPAKKIVGGFELPPEEGWFEYTPEETSTALAPPPPPKSVPPPQYDEEAATLATIAMLEEAIVEMESGGRPETIIL</sequence>